<evidence type="ECO:0000256" key="2">
    <source>
        <dbReference type="ARBA" id="ARBA00022434"/>
    </source>
</evidence>
<dbReference type="InterPro" id="IPR009078">
    <property type="entry name" value="Ferritin-like_SF"/>
</dbReference>
<feature type="binding site" evidence="5">
    <location>
        <position position="181"/>
    </location>
    <ligand>
        <name>Fe cation</name>
        <dbReference type="ChEBI" id="CHEBI:24875"/>
        <label>1</label>
    </ligand>
</feature>
<dbReference type="GO" id="GO:0008199">
    <property type="term" value="F:ferric iron binding"/>
    <property type="evidence" value="ECO:0007669"/>
    <property type="project" value="InterPro"/>
</dbReference>
<dbReference type="Pfam" id="PF00210">
    <property type="entry name" value="Ferritin"/>
    <property type="match status" value="1"/>
</dbReference>
<feature type="binding site" evidence="5">
    <location>
        <position position="141"/>
    </location>
    <ligand>
        <name>Fe cation</name>
        <dbReference type="ChEBI" id="CHEBI:24875"/>
        <label>1</label>
    </ligand>
</feature>
<dbReference type="SUPFAM" id="SSF47240">
    <property type="entry name" value="Ferritin-like"/>
    <property type="match status" value="1"/>
</dbReference>
<reference evidence="10" key="1">
    <citation type="submission" date="2025-08" db="UniProtKB">
        <authorList>
            <consortium name="RefSeq"/>
        </authorList>
    </citation>
    <scope>IDENTIFICATION</scope>
    <source>
        <tissue evidence="10">Whole body</tissue>
    </source>
</reference>
<dbReference type="CDD" id="cd01056">
    <property type="entry name" value="Euk_Ferritin"/>
    <property type="match status" value="1"/>
</dbReference>
<dbReference type="GO" id="GO:0008198">
    <property type="term" value="F:ferrous iron binding"/>
    <property type="evidence" value="ECO:0007669"/>
    <property type="project" value="TreeGrafter"/>
</dbReference>
<dbReference type="AlphaFoldDB" id="A0AAJ7NC49"/>
<keyword evidence="6" id="KW-0560">Oxidoreductase</keyword>
<evidence type="ECO:0000259" key="8">
    <source>
        <dbReference type="PROSITE" id="PS50905"/>
    </source>
</evidence>
<dbReference type="GO" id="GO:0005737">
    <property type="term" value="C:cytoplasm"/>
    <property type="evidence" value="ECO:0007669"/>
    <property type="project" value="TreeGrafter"/>
</dbReference>
<dbReference type="PANTHER" id="PTHR11431">
    <property type="entry name" value="FERRITIN"/>
    <property type="match status" value="1"/>
</dbReference>
<evidence type="ECO:0000313" key="10">
    <source>
        <dbReference type="RefSeq" id="XP_017887149.1"/>
    </source>
</evidence>
<dbReference type="KEGG" id="ccal:108629178"/>
<evidence type="ECO:0000256" key="3">
    <source>
        <dbReference type="ARBA" id="ARBA00022723"/>
    </source>
</evidence>
<organism evidence="9 10">
    <name type="scientific">Ceratina calcarata</name>
    <dbReference type="NCBI Taxonomy" id="156304"/>
    <lineage>
        <taxon>Eukaryota</taxon>
        <taxon>Metazoa</taxon>
        <taxon>Ecdysozoa</taxon>
        <taxon>Arthropoda</taxon>
        <taxon>Hexapoda</taxon>
        <taxon>Insecta</taxon>
        <taxon>Pterygota</taxon>
        <taxon>Neoptera</taxon>
        <taxon>Endopterygota</taxon>
        <taxon>Hymenoptera</taxon>
        <taxon>Apocrita</taxon>
        <taxon>Aculeata</taxon>
        <taxon>Apoidea</taxon>
        <taxon>Anthophila</taxon>
        <taxon>Apidae</taxon>
        <taxon>Ceratina</taxon>
        <taxon>Zadontomerus</taxon>
    </lineage>
</organism>
<feature type="chain" id="PRO_5042570808" description="Ferritin" evidence="7">
    <location>
        <begin position="20"/>
        <end position="188"/>
    </location>
</feature>
<dbReference type="PANTHER" id="PTHR11431:SF43">
    <property type="entry name" value="FERRITIN"/>
    <property type="match status" value="1"/>
</dbReference>
<proteinExistence type="inferred from homology"/>
<comment type="function">
    <text evidence="6">Stores iron in a soluble, non-toxic, readily available form. Important for iron homeostasis. Iron is taken up in the ferrous form and deposited as ferric hydroxides after oxidation.</text>
</comment>
<keyword evidence="4 5" id="KW-0408">Iron</keyword>
<evidence type="ECO:0000313" key="9">
    <source>
        <dbReference type="Proteomes" id="UP000694925"/>
    </source>
</evidence>
<feature type="binding site" evidence="5">
    <location>
        <position position="92"/>
    </location>
    <ligand>
        <name>Fe cation</name>
        <dbReference type="ChEBI" id="CHEBI:24875"/>
        <label>1</label>
    </ligand>
</feature>
<comment type="similarity">
    <text evidence="1 6">Belongs to the ferritin family.</text>
</comment>
<feature type="binding site" evidence="5">
    <location>
        <position position="95"/>
    </location>
    <ligand>
        <name>Fe cation</name>
        <dbReference type="ChEBI" id="CHEBI:24875"/>
        <label>1</label>
    </ligand>
</feature>
<keyword evidence="7" id="KW-0732">Signal</keyword>
<dbReference type="Proteomes" id="UP000694925">
    <property type="component" value="Unplaced"/>
</dbReference>
<feature type="domain" description="Ferritin-like diiron" evidence="8">
    <location>
        <begin position="40"/>
        <end position="188"/>
    </location>
</feature>
<dbReference type="GeneID" id="108629178"/>
<dbReference type="InterPro" id="IPR012347">
    <property type="entry name" value="Ferritin-like"/>
</dbReference>
<keyword evidence="3 5" id="KW-0479">Metal-binding</keyword>
<evidence type="ECO:0000256" key="6">
    <source>
        <dbReference type="RuleBase" id="RU361145"/>
    </source>
</evidence>
<dbReference type="GO" id="GO:0006826">
    <property type="term" value="P:iron ion transport"/>
    <property type="evidence" value="ECO:0007669"/>
    <property type="project" value="InterPro"/>
</dbReference>
<dbReference type="InterPro" id="IPR008331">
    <property type="entry name" value="Ferritin_DPS_dom"/>
</dbReference>
<feature type="non-terminal residue" evidence="10">
    <location>
        <position position="188"/>
    </location>
</feature>
<dbReference type="InterPro" id="IPR009040">
    <property type="entry name" value="Ferritin-like_diiron"/>
</dbReference>
<dbReference type="GO" id="GO:0004322">
    <property type="term" value="F:ferroxidase activity"/>
    <property type="evidence" value="ECO:0007669"/>
    <property type="project" value="UniProtKB-EC"/>
</dbReference>
<sequence length="188" mass="21431">MKVLYVFLIAFVCINGSVGVYKLEKVQCTHAGGKVPPKWLDMVNDCTVILESQLKNETEAAMTYLAMGAHFARDTVNRPGFSNFFFDSASEERQHAIKIIEYLLMRGQLTSNRPLLDFPLKPLKEQWQNGLEALTEALDLEAQITQRLHSINRKCEKPGGGSKFNDYHLVDWLTGDFLDEQYKGERDL</sequence>
<keyword evidence="9" id="KW-1185">Reference proteome</keyword>
<dbReference type="RefSeq" id="XP_017887149.1">
    <property type="nucleotide sequence ID" value="XM_018031660.2"/>
</dbReference>
<feature type="binding site" evidence="5">
    <location>
        <position position="57"/>
    </location>
    <ligand>
        <name>Fe cation</name>
        <dbReference type="ChEBI" id="CHEBI:24875"/>
        <label>1</label>
    </ligand>
</feature>
<accession>A0AAJ7NC49</accession>
<evidence type="ECO:0000256" key="4">
    <source>
        <dbReference type="ARBA" id="ARBA00023004"/>
    </source>
</evidence>
<dbReference type="InterPro" id="IPR001519">
    <property type="entry name" value="Ferritin"/>
</dbReference>
<comment type="catalytic activity">
    <reaction evidence="6">
        <text>4 Fe(2+) + O2 + 4 H(+) = 4 Fe(3+) + 2 H2O</text>
        <dbReference type="Rhea" id="RHEA:11148"/>
        <dbReference type="ChEBI" id="CHEBI:15377"/>
        <dbReference type="ChEBI" id="CHEBI:15378"/>
        <dbReference type="ChEBI" id="CHEBI:15379"/>
        <dbReference type="ChEBI" id="CHEBI:29033"/>
        <dbReference type="ChEBI" id="CHEBI:29034"/>
        <dbReference type="EC" id="1.16.3.1"/>
    </reaction>
</comment>
<evidence type="ECO:0000256" key="5">
    <source>
        <dbReference type="PIRSR" id="PIRSR601519-1"/>
    </source>
</evidence>
<dbReference type="Gene3D" id="1.20.1260.10">
    <property type="match status" value="1"/>
</dbReference>
<dbReference type="PROSITE" id="PS50905">
    <property type="entry name" value="FERRITIN_LIKE"/>
    <property type="match status" value="1"/>
</dbReference>
<dbReference type="EC" id="1.16.3.1" evidence="6"/>
<gene>
    <name evidence="10" type="primary">LOC108629178</name>
</gene>
<dbReference type="GO" id="GO:0006879">
    <property type="term" value="P:intracellular iron ion homeostasis"/>
    <property type="evidence" value="ECO:0007669"/>
    <property type="project" value="UniProtKB-KW"/>
</dbReference>
<evidence type="ECO:0000256" key="7">
    <source>
        <dbReference type="SAM" id="SignalP"/>
    </source>
</evidence>
<evidence type="ECO:0000256" key="1">
    <source>
        <dbReference type="ARBA" id="ARBA00007513"/>
    </source>
</evidence>
<name>A0AAJ7NC49_9HYME</name>
<keyword evidence="2 6" id="KW-0409">Iron storage</keyword>
<protein>
    <recommendedName>
        <fullName evidence="6">Ferritin</fullName>
        <ecNumber evidence="6">1.16.3.1</ecNumber>
    </recommendedName>
</protein>
<dbReference type="CTD" id="46415"/>
<feature type="signal peptide" evidence="7">
    <location>
        <begin position="1"/>
        <end position="19"/>
    </location>
</feature>